<sequence>MAPKRKATKEEILRKKREAERKRYEKIKNDPQKREELREKERLKYLKKKKRELESLDENRKRKKTFNKNGNWKKIYEDKSKLNIEDVYTDSESENEAGPSSAVVQVVKSGDFIIDKSKLNVEDVYTDSESENEAGPSSTIVQAFKTGDYIVVKLLGKTNMEYYRYIRALSDSSEEEMGCTDTQNNQTATPANKTTPRLPPIIITQTFSNLSFFHKEMKKLLKEQYHVKYSPGEIELFIRDLNYYNAAVESLKNKKIQHYS</sequence>
<feature type="compositionally biased region" description="Basic and acidic residues" evidence="1">
    <location>
        <begin position="8"/>
        <end position="38"/>
    </location>
</feature>
<protein>
    <submittedName>
        <fullName evidence="2">Uncharacterized protein</fullName>
    </submittedName>
</protein>
<proteinExistence type="predicted"/>
<reference evidence="2 3" key="1">
    <citation type="submission" date="2023-03" db="EMBL/GenBank/DDBJ databases">
        <title>Genome insight into feeding habits of ladybird beetles.</title>
        <authorList>
            <person name="Li H.-S."/>
            <person name="Huang Y.-H."/>
            <person name="Pang H."/>
        </authorList>
    </citation>
    <scope>NUCLEOTIDE SEQUENCE [LARGE SCALE GENOMIC DNA]</scope>
    <source>
        <strain evidence="2">SYSU_2023b</strain>
        <tissue evidence="2">Whole body</tissue>
    </source>
</reference>
<feature type="compositionally biased region" description="Polar residues" evidence="1">
    <location>
        <begin position="180"/>
        <end position="195"/>
    </location>
</feature>
<gene>
    <name evidence="2" type="ORF">WA026_021527</name>
</gene>
<feature type="region of interest" description="Disordered" evidence="1">
    <location>
        <begin position="1"/>
        <end position="38"/>
    </location>
</feature>
<dbReference type="EMBL" id="JARQZJ010000137">
    <property type="protein sequence ID" value="KAK9892674.1"/>
    <property type="molecule type" value="Genomic_DNA"/>
</dbReference>
<comment type="caution">
    <text evidence="2">The sequence shown here is derived from an EMBL/GenBank/DDBJ whole genome shotgun (WGS) entry which is preliminary data.</text>
</comment>
<dbReference type="Proteomes" id="UP001431783">
    <property type="component" value="Unassembled WGS sequence"/>
</dbReference>
<organism evidence="2 3">
    <name type="scientific">Henosepilachna vigintioctopunctata</name>
    <dbReference type="NCBI Taxonomy" id="420089"/>
    <lineage>
        <taxon>Eukaryota</taxon>
        <taxon>Metazoa</taxon>
        <taxon>Ecdysozoa</taxon>
        <taxon>Arthropoda</taxon>
        <taxon>Hexapoda</taxon>
        <taxon>Insecta</taxon>
        <taxon>Pterygota</taxon>
        <taxon>Neoptera</taxon>
        <taxon>Endopterygota</taxon>
        <taxon>Coleoptera</taxon>
        <taxon>Polyphaga</taxon>
        <taxon>Cucujiformia</taxon>
        <taxon>Coccinelloidea</taxon>
        <taxon>Coccinellidae</taxon>
        <taxon>Epilachninae</taxon>
        <taxon>Epilachnini</taxon>
        <taxon>Henosepilachna</taxon>
    </lineage>
</organism>
<evidence type="ECO:0000256" key="1">
    <source>
        <dbReference type="SAM" id="MobiDB-lite"/>
    </source>
</evidence>
<feature type="region of interest" description="Disordered" evidence="1">
    <location>
        <begin position="176"/>
        <end position="195"/>
    </location>
</feature>
<evidence type="ECO:0000313" key="3">
    <source>
        <dbReference type="Proteomes" id="UP001431783"/>
    </source>
</evidence>
<accession>A0AAW1VGF2</accession>
<keyword evidence="3" id="KW-1185">Reference proteome</keyword>
<dbReference type="AlphaFoldDB" id="A0AAW1VGF2"/>
<name>A0AAW1VGF2_9CUCU</name>
<evidence type="ECO:0000313" key="2">
    <source>
        <dbReference type="EMBL" id="KAK9892674.1"/>
    </source>
</evidence>